<protein>
    <submittedName>
        <fullName evidence="1">Uncharacterized protein</fullName>
    </submittedName>
</protein>
<dbReference type="Proteomes" id="UP000239866">
    <property type="component" value="Unassembled WGS sequence"/>
</dbReference>
<accession>A0A2T1K6W7</accession>
<sequence>MTATPDTLRSSRNSRVGEIINALKAAHDHGLSACQKSLREMPEYFMVTRVGAHFAEKFSNFNYHLEASVAEILTKARVSPENQDSLQKYSELRANGRFDLTLFTRKGGKPAHIIEFKKGTKLESLKKDIDRISLLADAVPQGSRLETNYLVFITKRNTERSIIEWDERLQEIVKLSLIGQGHITNNITCSVRDVWKSPAEERELTNGKRHDVSPFVVVIAEIRCN</sequence>
<evidence type="ECO:0000313" key="1">
    <source>
        <dbReference type="EMBL" id="PSF05503.1"/>
    </source>
</evidence>
<reference evidence="1 2" key="1">
    <citation type="submission" date="2018-03" db="EMBL/GenBank/DDBJ databases">
        <title>Marinobacter brunus sp. nov., a marine bacterium of Gamma-proteobacteria isolated from the surface seawater of the South China Sea.</title>
        <authorList>
            <person name="Cheng H."/>
            <person name="Wu Y.-H."/>
            <person name="Xamxidin M."/>
            <person name="Xu X.-W."/>
        </authorList>
    </citation>
    <scope>NUCLEOTIDE SEQUENCE [LARGE SCALE GENOMIC DNA]</scope>
    <source>
        <strain evidence="1 2">NH169-3</strain>
    </source>
</reference>
<gene>
    <name evidence="1" type="ORF">C7H09_14465</name>
</gene>
<dbReference type="OrthoDB" id="7026147at2"/>
<dbReference type="EMBL" id="PXNP01000099">
    <property type="protein sequence ID" value="PSF05503.1"/>
    <property type="molecule type" value="Genomic_DNA"/>
</dbReference>
<organism evidence="1 2">
    <name type="scientific">Marinobacter fuscus</name>
    <dbReference type="NCBI Taxonomy" id="2109942"/>
    <lineage>
        <taxon>Bacteria</taxon>
        <taxon>Pseudomonadati</taxon>
        <taxon>Pseudomonadota</taxon>
        <taxon>Gammaproteobacteria</taxon>
        <taxon>Pseudomonadales</taxon>
        <taxon>Marinobacteraceae</taxon>
        <taxon>Marinobacter</taxon>
    </lineage>
</organism>
<dbReference type="RefSeq" id="WP_106763901.1">
    <property type="nucleotide sequence ID" value="NZ_PXNP01000099.1"/>
</dbReference>
<keyword evidence="2" id="KW-1185">Reference proteome</keyword>
<proteinExistence type="predicted"/>
<dbReference type="AlphaFoldDB" id="A0A2T1K6W7"/>
<comment type="caution">
    <text evidence="1">The sequence shown here is derived from an EMBL/GenBank/DDBJ whole genome shotgun (WGS) entry which is preliminary data.</text>
</comment>
<name>A0A2T1K6W7_9GAMM</name>
<evidence type="ECO:0000313" key="2">
    <source>
        <dbReference type="Proteomes" id="UP000239866"/>
    </source>
</evidence>